<organism evidence="1 2">
    <name type="scientific">Chelatococcus caeni</name>
    <dbReference type="NCBI Taxonomy" id="1348468"/>
    <lineage>
        <taxon>Bacteria</taxon>
        <taxon>Pseudomonadati</taxon>
        <taxon>Pseudomonadota</taxon>
        <taxon>Alphaproteobacteria</taxon>
        <taxon>Hyphomicrobiales</taxon>
        <taxon>Chelatococcaceae</taxon>
        <taxon>Chelatococcus</taxon>
    </lineage>
</organism>
<accession>A0A840C2A9</accession>
<dbReference type="Gene3D" id="3.40.50.720">
    <property type="entry name" value="NAD(P)-binding Rossmann-like Domain"/>
    <property type="match status" value="1"/>
</dbReference>
<dbReference type="SUPFAM" id="SSF51735">
    <property type="entry name" value="NAD(P)-binding Rossmann-fold domains"/>
    <property type="match status" value="1"/>
</dbReference>
<gene>
    <name evidence="1" type="ORF">GGR16_001593</name>
</gene>
<reference evidence="1 2" key="1">
    <citation type="submission" date="2020-08" db="EMBL/GenBank/DDBJ databases">
        <title>Genomic Encyclopedia of Type Strains, Phase IV (KMG-IV): sequencing the most valuable type-strain genomes for metagenomic binning, comparative biology and taxonomic classification.</title>
        <authorList>
            <person name="Goeker M."/>
        </authorList>
    </citation>
    <scope>NUCLEOTIDE SEQUENCE [LARGE SCALE GENOMIC DNA]</scope>
    <source>
        <strain evidence="1 2">DSM 103737</strain>
    </source>
</reference>
<sequence>MSMQHPAPVLVIGGSGVVGAQAAAMLRRFHPSLPLVIGGRDRAKAGRVAAAIGNASAMHVDIDVAGLALSEDARFSAIVVFVKDAALHALDYAQRHGLPHVSVSSGVFEVGPEMARHIHRPAAAPILMASNWLAGAATFPTLVFARDFRRIDTIAIAAVLDEEDMGGPAAYADFDRLTTAAPHALMLKDGRWLWAAGDDAARNVRDVGGNEVVASAYSPFDVLSLADTTGAPNIRFDLVYGQSASRRRGEPFSTEIIIEIDGEGADGDRLARRYELVHPEGQAPLTALGATLAVERLLGLAGGGPVAPGLYLPEVLIEPAYALRRMREIGTTMRQV</sequence>
<dbReference type="Proteomes" id="UP000577362">
    <property type="component" value="Unassembled WGS sequence"/>
</dbReference>
<keyword evidence="2" id="KW-1185">Reference proteome</keyword>
<evidence type="ECO:0008006" key="3">
    <source>
        <dbReference type="Google" id="ProtNLM"/>
    </source>
</evidence>
<dbReference type="EMBL" id="JACIEN010000001">
    <property type="protein sequence ID" value="MBB4016587.1"/>
    <property type="molecule type" value="Genomic_DNA"/>
</dbReference>
<proteinExistence type="predicted"/>
<evidence type="ECO:0000313" key="2">
    <source>
        <dbReference type="Proteomes" id="UP000577362"/>
    </source>
</evidence>
<dbReference type="AlphaFoldDB" id="A0A840C2A9"/>
<name>A0A840C2A9_9HYPH</name>
<dbReference type="RefSeq" id="WP_026015367.1">
    <property type="nucleotide sequence ID" value="NZ_JACIEN010000001.1"/>
</dbReference>
<comment type="caution">
    <text evidence="1">The sequence shown here is derived from an EMBL/GenBank/DDBJ whole genome shotgun (WGS) entry which is preliminary data.</text>
</comment>
<evidence type="ECO:0000313" key="1">
    <source>
        <dbReference type="EMBL" id="MBB4016587.1"/>
    </source>
</evidence>
<dbReference type="InterPro" id="IPR036291">
    <property type="entry name" value="NAD(P)-bd_dom_sf"/>
</dbReference>
<protein>
    <recommendedName>
        <fullName evidence="3">Saccharopine dehydrogenase</fullName>
    </recommendedName>
</protein>